<reference evidence="1" key="1">
    <citation type="submission" date="2015-06" db="UniProtKB">
        <authorList>
            <consortium name="EnsemblPlants"/>
        </authorList>
    </citation>
    <scope>IDENTIFICATION</scope>
</reference>
<proteinExistence type="predicted"/>
<name>M8BWN0_AEGTA</name>
<evidence type="ECO:0000313" key="1">
    <source>
        <dbReference type="EnsemblPlants" id="EMT11214"/>
    </source>
</evidence>
<accession>M8BWN0</accession>
<protein>
    <submittedName>
        <fullName evidence="1">Uncharacterized protein</fullName>
    </submittedName>
</protein>
<dbReference type="EnsemblPlants" id="EMT11214">
    <property type="protein sequence ID" value="EMT11214"/>
    <property type="gene ID" value="F775_43964"/>
</dbReference>
<sequence length="88" mass="9415">MARSGEGRLLPDSIPEAPDAATELGLKPRLTPAKRKHPATSLGSMPLLSIHVLACDLAEDGLLPSVPLPPPPPPSCPLLRLDRRRRIC</sequence>
<organism evidence="1">
    <name type="scientific">Aegilops tauschii</name>
    <name type="common">Tausch's goatgrass</name>
    <name type="synonym">Aegilops squarrosa</name>
    <dbReference type="NCBI Taxonomy" id="37682"/>
    <lineage>
        <taxon>Eukaryota</taxon>
        <taxon>Viridiplantae</taxon>
        <taxon>Streptophyta</taxon>
        <taxon>Embryophyta</taxon>
        <taxon>Tracheophyta</taxon>
        <taxon>Spermatophyta</taxon>
        <taxon>Magnoliopsida</taxon>
        <taxon>Liliopsida</taxon>
        <taxon>Poales</taxon>
        <taxon>Poaceae</taxon>
        <taxon>BOP clade</taxon>
        <taxon>Pooideae</taxon>
        <taxon>Triticodae</taxon>
        <taxon>Triticeae</taxon>
        <taxon>Triticinae</taxon>
        <taxon>Aegilops</taxon>
    </lineage>
</organism>
<dbReference type="AlphaFoldDB" id="M8BWN0"/>